<evidence type="ECO:0000313" key="11">
    <source>
        <dbReference type="Proteomes" id="UP000464912"/>
    </source>
</evidence>
<dbReference type="InterPro" id="IPR038371">
    <property type="entry name" value="Cu_polyphenol_OxRdtase_sf"/>
</dbReference>
<evidence type="ECO:0000256" key="4">
    <source>
        <dbReference type="ARBA" id="ARBA00022723"/>
    </source>
</evidence>
<comment type="catalytic activity">
    <reaction evidence="7">
        <text>adenosine + phosphate = alpha-D-ribose 1-phosphate + adenine</text>
        <dbReference type="Rhea" id="RHEA:27642"/>
        <dbReference type="ChEBI" id="CHEBI:16335"/>
        <dbReference type="ChEBI" id="CHEBI:16708"/>
        <dbReference type="ChEBI" id="CHEBI:43474"/>
        <dbReference type="ChEBI" id="CHEBI:57720"/>
        <dbReference type="EC" id="2.4.2.1"/>
    </reaction>
    <physiologicalReaction direction="left-to-right" evidence="7">
        <dbReference type="Rhea" id="RHEA:27643"/>
    </physiologicalReaction>
</comment>
<gene>
    <name evidence="10" type="ORF">GP480_00630</name>
</gene>
<name>A0A6P1G9Q7_9RICK</name>
<keyword evidence="5" id="KW-0862">Zinc</keyword>
<dbReference type="PROSITE" id="PS50828">
    <property type="entry name" value="SMR"/>
    <property type="match status" value="1"/>
</dbReference>
<dbReference type="InterPro" id="IPR011324">
    <property type="entry name" value="Cytotoxic_necrot_fac-like_cat"/>
</dbReference>
<comment type="catalytic activity">
    <reaction evidence="1">
        <text>inosine + phosphate = alpha-D-ribose 1-phosphate + hypoxanthine</text>
        <dbReference type="Rhea" id="RHEA:27646"/>
        <dbReference type="ChEBI" id="CHEBI:17368"/>
        <dbReference type="ChEBI" id="CHEBI:17596"/>
        <dbReference type="ChEBI" id="CHEBI:43474"/>
        <dbReference type="ChEBI" id="CHEBI:57720"/>
        <dbReference type="EC" id="2.4.2.1"/>
    </reaction>
    <physiologicalReaction direction="left-to-right" evidence="1">
        <dbReference type="Rhea" id="RHEA:27647"/>
    </physiologicalReaction>
</comment>
<dbReference type="InterPro" id="IPR002625">
    <property type="entry name" value="Smr_dom"/>
</dbReference>
<dbReference type="PANTHER" id="PTHR35562">
    <property type="entry name" value="DNA ENDONUCLEASE SMRA-RELATED"/>
    <property type="match status" value="1"/>
</dbReference>
<dbReference type="Pfam" id="PF01713">
    <property type="entry name" value="Smr"/>
    <property type="match status" value="1"/>
</dbReference>
<dbReference type="Pfam" id="PF02578">
    <property type="entry name" value="Cu-oxidase_4"/>
    <property type="match status" value="1"/>
</dbReference>
<dbReference type="Gene3D" id="3.60.140.10">
    <property type="entry name" value="CNF1/YfiH-like putative cysteine hydrolases"/>
    <property type="match status" value="1"/>
</dbReference>
<evidence type="ECO:0000256" key="2">
    <source>
        <dbReference type="ARBA" id="ARBA00007353"/>
    </source>
</evidence>
<dbReference type="InterPro" id="IPR003730">
    <property type="entry name" value="Cu_polyphenol_OxRdtase"/>
</dbReference>
<feature type="domain" description="Smr" evidence="9">
    <location>
        <begin position="335"/>
        <end position="417"/>
    </location>
</feature>
<evidence type="ECO:0000256" key="3">
    <source>
        <dbReference type="ARBA" id="ARBA00022679"/>
    </source>
</evidence>
<dbReference type="EMBL" id="CP047224">
    <property type="protein sequence ID" value="QHD64973.1"/>
    <property type="molecule type" value="Genomic_DNA"/>
</dbReference>
<dbReference type="AlphaFoldDB" id="A0A6P1G9Q7"/>
<accession>A0A6P1G9Q7</accession>
<keyword evidence="11" id="KW-1185">Reference proteome</keyword>
<evidence type="ECO:0000313" key="10">
    <source>
        <dbReference type="EMBL" id="QHD64973.1"/>
    </source>
</evidence>
<reference evidence="10 11" key="2">
    <citation type="journal article" date="2020" name="MBio">
        <title>Isolation and Molecular Analysis of a Novel Neorickettsia Species That Causes Potomac Horse Fever.</title>
        <authorList>
            <person name="Teymournejad O."/>
            <person name="Lin M."/>
            <person name="Bekebrede H."/>
            <person name="Kamr A."/>
            <person name="Toribio R.E."/>
            <person name="Arroyo L.G."/>
            <person name="Baird J.D."/>
            <person name="Rikihisa Y."/>
        </authorList>
    </citation>
    <scope>NUCLEOTIDE SEQUENCE [LARGE SCALE GENOMIC DNA]</scope>
    <source>
        <strain evidence="10 11">Fin17</strain>
    </source>
</reference>
<comment type="similarity">
    <text evidence="2">Belongs to the purine nucleoside phosphorylase YfiH/LACC1 family.</text>
</comment>
<dbReference type="SUPFAM" id="SSF160443">
    <property type="entry name" value="SMR domain-like"/>
    <property type="match status" value="1"/>
</dbReference>
<comment type="catalytic activity">
    <reaction evidence="8">
        <text>S-methyl-5'-thioadenosine + phosphate = 5-(methylsulfanyl)-alpha-D-ribose 1-phosphate + adenine</text>
        <dbReference type="Rhea" id="RHEA:11852"/>
        <dbReference type="ChEBI" id="CHEBI:16708"/>
        <dbReference type="ChEBI" id="CHEBI:17509"/>
        <dbReference type="ChEBI" id="CHEBI:43474"/>
        <dbReference type="ChEBI" id="CHEBI:58533"/>
        <dbReference type="EC" id="2.4.2.28"/>
    </reaction>
    <physiologicalReaction direction="left-to-right" evidence="8">
        <dbReference type="Rhea" id="RHEA:11853"/>
    </physiologicalReaction>
</comment>
<evidence type="ECO:0000259" key="9">
    <source>
        <dbReference type="PROSITE" id="PS50828"/>
    </source>
</evidence>
<evidence type="ECO:0000256" key="5">
    <source>
        <dbReference type="ARBA" id="ARBA00022833"/>
    </source>
</evidence>
<sequence>MLLFWYFQEAKQMRKRSVFRIALPSFDRHNTNIIEHSFLCNLPLKGDSLTNLRSFTHMELQGKAYVLPQQSQSSVCIFADSPSTDFLKCNALVTNRPNLFLMIKTIDSIPLLLSDHINRVIGIVNVDLSSPDELIRNTLLKMLESGAEIRHINAVLGPYIHDNIKDRFFSNGTNQESVQYHPPKYTTNLHDHFIELLEKMGIKSVHGVSMYTHLIRKESTLHKSGTSGEDDRTCNISMISISTTENSHVSPQHENTTDWDSFIRSVTKVSDKFAHPCCHKPTKPAIGLTPNTKDKVVTYNKPSNLNTSGLDFAKNADPDFLRKIKRRKINIDKTLDLHGETVESAYRKTIQFILENYVSGLRYLLIIVGKGRTGDAVIKTSLVSWLENNAEIRGLIKFVAEALPHHGGEGAYYVFLRRKRPFDE</sequence>
<evidence type="ECO:0000256" key="8">
    <source>
        <dbReference type="ARBA" id="ARBA00049893"/>
    </source>
</evidence>
<organism evidence="10 11">
    <name type="scientific">Neorickettsia findlayensis</name>
    <dbReference type="NCBI Taxonomy" id="2686014"/>
    <lineage>
        <taxon>Bacteria</taxon>
        <taxon>Pseudomonadati</taxon>
        <taxon>Pseudomonadota</taxon>
        <taxon>Alphaproteobacteria</taxon>
        <taxon>Rickettsiales</taxon>
        <taxon>Anaplasmataceae</taxon>
        <taxon>Neorickettsia</taxon>
    </lineage>
</organism>
<evidence type="ECO:0000256" key="6">
    <source>
        <dbReference type="ARBA" id="ARBA00047989"/>
    </source>
</evidence>
<dbReference type="SUPFAM" id="SSF64438">
    <property type="entry name" value="CNF1/YfiH-like putative cysteine hydrolases"/>
    <property type="match status" value="1"/>
</dbReference>
<dbReference type="Proteomes" id="UP000464912">
    <property type="component" value="Chromosome"/>
</dbReference>
<evidence type="ECO:0000256" key="1">
    <source>
        <dbReference type="ARBA" id="ARBA00000553"/>
    </source>
</evidence>
<reference evidence="10 11" key="1">
    <citation type="journal article" date="2020" name="MBio">
        <title>Erratum for Teymournejad et al., 'Isolation and Molecular Analysis of a Novel Neorickettsia Species That Causes Potomac Horse Fever'.</title>
        <authorList>
            <person name="Teymournejad O."/>
            <person name="Lin M."/>
            <person name="Bekebrede H."/>
            <person name="Kamr A."/>
            <person name="Toribio R.E."/>
            <person name="Arroyo L.G."/>
            <person name="Baird J.D."/>
            <person name="Rikihisa Y."/>
        </authorList>
    </citation>
    <scope>NUCLEOTIDE SEQUENCE [LARGE SCALE GENOMIC DNA]</scope>
    <source>
        <strain evidence="10 11">Fin17</strain>
    </source>
</reference>
<dbReference type="KEGG" id="nef:GP480_00630"/>
<protein>
    <submittedName>
        <fullName evidence="10">DNA mismatch repair protein MutS</fullName>
    </submittedName>
</protein>
<dbReference type="InterPro" id="IPR036063">
    <property type="entry name" value="Smr_dom_sf"/>
</dbReference>
<keyword evidence="4" id="KW-0479">Metal-binding</keyword>
<comment type="catalytic activity">
    <reaction evidence="6">
        <text>adenosine + H2O + H(+) = inosine + NH4(+)</text>
        <dbReference type="Rhea" id="RHEA:24408"/>
        <dbReference type="ChEBI" id="CHEBI:15377"/>
        <dbReference type="ChEBI" id="CHEBI:15378"/>
        <dbReference type="ChEBI" id="CHEBI:16335"/>
        <dbReference type="ChEBI" id="CHEBI:17596"/>
        <dbReference type="ChEBI" id="CHEBI:28938"/>
        <dbReference type="EC" id="3.5.4.4"/>
    </reaction>
    <physiologicalReaction direction="left-to-right" evidence="6">
        <dbReference type="Rhea" id="RHEA:24409"/>
    </physiologicalReaction>
</comment>
<dbReference type="PANTHER" id="PTHR35562:SF2">
    <property type="entry name" value="DNA ENDONUCLEASE SMRA-RELATED"/>
    <property type="match status" value="1"/>
</dbReference>
<dbReference type="GO" id="GO:0017061">
    <property type="term" value="F:S-methyl-5-thioadenosine phosphorylase activity"/>
    <property type="evidence" value="ECO:0007669"/>
    <property type="project" value="UniProtKB-EC"/>
</dbReference>
<keyword evidence="3" id="KW-0808">Transferase</keyword>
<evidence type="ECO:0000256" key="7">
    <source>
        <dbReference type="ARBA" id="ARBA00048968"/>
    </source>
</evidence>
<proteinExistence type="inferred from homology"/>
<dbReference type="Gene3D" id="3.30.1370.110">
    <property type="match status" value="1"/>
</dbReference>
<dbReference type="GO" id="GO:0046872">
    <property type="term" value="F:metal ion binding"/>
    <property type="evidence" value="ECO:0007669"/>
    <property type="project" value="UniProtKB-KW"/>
</dbReference>